<dbReference type="SUPFAM" id="SSF55874">
    <property type="entry name" value="ATPase domain of HSP90 chaperone/DNA topoisomerase II/histidine kinase"/>
    <property type="match status" value="1"/>
</dbReference>
<dbReference type="Gene3D" id="3.30.565.10">
    <property type="entry name" value="Histidine kinase-like ATPase, C-terminal domain"/>
    <property type="match status" value="1"/>
</dbReference>
<comment type="caution">
    <text evidence="7">Lacks conserved residue(s) required for the propagation of feature annotation.</text>
</comment>
<dbReference type="InterPro" id="IPR005467">
    <property type="entry name" value="His_kinase_dom"/>
</dbReference>
<dbReference type="PROSITE" id="PS50110">
    <property type="entry name" value="RESPONSE_REGULATORY"/>
    <property type="match status" value="2"/>
</dbReference>
<dbReference type="InterPro" id="IPR003594">
    <property type="entry name" value="HATPase_dom"/>
</dbReference>
<dbReference type="InterPro" id="IPR000792">
    <property type="entry name" value="Tscrpt_reg_LuxR_C"/>
</dbReference>
<dbReference type="PROSITE" id="PS50043">
    <property type="entry name" value="HTH_LUXR_2"/>
    <property type="match status" value="1"/>
</dbReference>
<feature type="region of interest" description="Disordered" evidence="9">
    <location>
        <begin position="709"/>
        <end position="761"/>
    </location>
</feature>
<evidence type="ECO:0000256" key="7">
    <source>
        <dbReference type="PROSITE-ProRule" id="PRU00050"/>
    </source>
</evidence>
<dbReference type="Pfam" id="PF02518">
    <property type="entry name" value="HATPase_c"/>
    <property type="match status" value="1"/>
</dbReference>
<dbReference type="CDD" id="cd16922">
    <property type="entry name" value="HATPase_EvgS-ArcB-TorS-like"/>
    <property type="match status" value="1"/>
</dbReference>
<dbReference type="CDD" id="cd00156">
    <property type="entry name" value="REC"/>
    <property type="match status" value="1"/>
</dbReference>
<keyword evidence="4 8" id="KW-0597">Phosphoprotein</keyword>
<comment type="caution">
    <text evidence="14">The sequence shown here is derived from an EMBL/GenBank/DDBJ whole genome shotgun (WGS) entry which is preliminary data.</text>
</comment>
<evidence type="ECO:0000256" key="4">
    <source>
        <dbReference type="ARBA" id="ARBA00022553"/>
    </source>
</evidence>
<proteinExistence type="predicted"/>
<dbReference type="InterPro" id="IPR036388">
    <property type="entry name" value="WH-like_DNA-bd_sf"/>
</dbReference>
<keyword evidence="6" id="KW-0418">Kinase</keyword>
<dbReference type="Pfam" id="PF00196">
    <property type="entry name" value="GerE"/>
    <property type="match status" value="1"/>
</dbReference>
<dbReference type="SUPFAM" id="SSF52738">
    <property type="entry name" value="Methylesterase CheB, C-terminal domain"/>
    <property type="match status" value="1"/>
</dbReference>
<dbReference type="Gene3D" id="3.40.50.180">
    <property type="entry name" value="Methylesterase CheB, C-terminal domain"/>
    <property type="match status" value="1"/>
</dbReference>
<dbReference type="SMART" id="SM00421">
    <property type="entry name" value="HTH_LUXR"/>
    <property type="match status" value="1"/>
</dbReference>
<accession>A0ABX1EZG9</accession>
<gene>
    <name evidence="14" type="ORF">HB662_11730</name>
</gene>
<comment type="catalytic activity">
    <reaction evidence="1">
        <text>ATP + protein L-histidine = ADP + protein N-phospho-L-histidine.</text>
        <dbReference type="EC" id="2.7.13.3"/>
    </reaction>
</comment>
<reference evidence="14 15" key="1">
    <citation type="submission" date="2020-03" db="EMBL/GenBank/DDBJ databases">
        <title>Roseomonas selenitidurans sp. nov. isolated from soil.</title>
        <authorList>
            <person name="Liu H."/>
        </authorList>
    </citation>
    <scope>NUCLEOTIDE SEQUENCE [LARGE SCALE GENOMIC DNA]</scope>
    <source>
        <strain evidence="14 15">JCM 15073</strain>
    </source>
</reference>
<evidence type="ECO:0000256" key="5">
    <source>
        <dbReference type="ARBA" id="ARBA00022679"/>
    </source>
</evidence>
<feature type="domain" description="HTH luxR-type" evidence="10">
    <location>
        <begin position="900"/>
        <end position="965"/>
    </location>
</feature>
<dbReference type="Pfam" id="PF01339">
    <property type="entry name" value="CheB_methylest"/>
    <property type="match status" value="1"/>
</dbReference>
<dbReference type="SUPFAM" id="SSF47384">
    <property type="entry name" value="Homodimeric domain of signal transducing histidine kinase"/>
    <property type="match status" value="1"/>
</dbReference>
<dbReference type="Gene3D" id="1.10.10.10">
    <property type="entry name" value="Winged helix-like DNA-binding domain superfamily/Winged helix DNA-binding domain"/>
    <property type="match status" value="1"/>
</dbReference>
<dbReference type="InterPro" id="IPR011006">
    <property type="entry name" value="CheY-like_superfamily"/>
</dbReference>
<feature type="domain" description="Response regulatory" evidence="12">
    <location>
        <begin position="770"/>
        <end position="884"/>
    </location>
</feature>
<dbReference type="PROSITE" id="PS50109">
    <property type="entry name" value="HIS_KIN"/>
    <property type="match status" value="1"/>
</dbReference>
<keyword evidence="15" id="KW-1185">Reference proteome</keyword>
<evidence type="ECO:0000256" key="6">
    <source>
        <dbReference type="ARBA" id="ARBA00022777"/>
    </source>
</evidence>
<dbReference type="Gene3D" id="1.10.287.130">
    <property type="match status" value="1"/>
</dbReference>
<dbReference type="PROSITE" id="PS00622">
    <property type="entry name" value="HTH_LUXR_1"/>
    <property type="match status" value="1"/>
</dbReference>
<dbReference type="CDD" id="cd00082">
    <property type="entry name" value="HisKA"/>
    <property type="match status" value="1"/>
</dbReference>
<keyword evidence="3" id="KW-0145">Chemotaxis</keyword>
<dbReference type="SMART" id="SM00388">
    <property type="entry name" value="HisKA"/>
    <property type="match status" value="1"/>
</dbReference>
<dbReference type="EMBL" id="JAAVTX010000003">
    <property type="protein sequence ID" value="NKE45448.1"/>
    <property type="molecule type" value="Genomic_DNA"/>
</dbReference>
<dbReference type="CDD" id="cd06170">
    <property type="entry name" value="LuxR_C_like"/>
    <property type="match status" value="1"/>
</dbReference>
<dbReference type="PANTHER" id="PTHR43047">
    <property type="entry name" value="TWO-COMPONENT HISTIDINE PROTEIN KINASE"/>
    <property type="match status" value="1"/>
</dbReference>
<dbReference type="InterPro" id="IPR000673">
    <property type="entry name" value="Sig_transdc_resp-reg_Me-estase"/>
</dbReference>
<dbReference type="PRINTS" id="PR00344">
    <property type="entry name" value="BCTRLSENSOR"/>
</dbReference>
<feature type="compositionally biased region" description="Polar residues" evidence="9">
    <location>
        <begin position="752"/>
        <end position="761"/>
    </location>
</feature>
<name>A0ABX1EZG9_9PROT</name>
<evidence type="ECO:0000256" key="9">
    <source>
        <dbReference type="SAM" id="MobiDB-lite"/>
    </source>
</evidence>
<feature type="domain" description="CheB-type methylesterase" evidence="13">
    <location>
        <begin position="23"/>
        <end position="162"/>
    </location>
</feature>
<dbReference type="Pfam" id="PF00072">
    <property type="entry name" value="Response_reg"/>
    <property type="match status" value="2"/>
</dbReference>
<evidence type="ECO:0000256" key="2">
    <source>
        <dbReference type="ARBA" id="ARBA00012438"/>
    </source>
</evidence>
<evidence type="ECO:0000256" key="8">
    <source>
        <dbReference type="PROSITE-ProRule" id="PRU00169"/>
    </source>
</evidence>
<keyword evidence="5" id="KW-0808">Transferase</keyword>
<feature type="modified residue" description="4-aspartylphosphate" evidence="8">
    <location>
        <position position="819"/>
    </location>
</feature>
<sequence length="969" mass="102065">MSGAGCGDVDAARLQHAERAVAVVVVDASVGGLEACLTLLHGLPARTGLAIVLLLQTEPALVEECCAALAGQVAMPVLPAEDGMAVQADAVLVVPWEAPMVLRDRRLNAVAEPAGDALELLMRSLAETEGARGIAVLLSADAARIGGRLDALRQAGGWVMAQLPEGDPPMDPADQADQDPARGDADQALPLAVIGGALAAWAAGARRALPEDMLQAIPLPVAVLDGRRRIVAANAGFRMALGVTPERLEAALLAAPRLDAFLTAAHGLPGEVEDSILEVAQQDGETRLLRVSARRLSADPPRSVLTIEDLTERTRLAGRLELAKAVAERADREKSRFLAAASHDLRQPLQSMSMLHGLLAAKAADPTLLRLIGRLDETIDAMSGILDALLDINRMEVGRVHADIAPVPVGSLLSSLDREFADAARAAGLDWRMVPSDAVVLSDARLLRQILRNLLSNALKYTRQGRILVGCRRIGGHLRIEVWDTGIGIPQAQMQAVFEEFHQISNTARARSQGLGLGLAIARRLANLLGHPIGVRSREHAGSCFHVDLPLAQGAALLPQDMPPPPSEAARILVIEDDRAVADALRMLLQEQGYLVSVAFEGSRAIALAVENPPALVITDYNLPGNFSGVDLTLQLRQVLAAPPAAIILSGDTSARTRQEIGLLDVEHSPKPIRADDLLARVRRLLAARTPAPDVGEAVGPDADAFDVADEDADEPAPDAASADEPVAAPANGAGTAGGNGFARGAAAQPEATGSQVADTQINGPRVTGQVFIVDDDATLRRDTAEWLAANGLAVESFATAEAFLQADHPARRGCVLVDAVMPGMDGVALLAALRPHAQRLPAIMVTGHGDVRMAVRAMTAGAMDFIEKPIVRSDLLRSIATASARISQSIGEAAIRAEVAARLEKLTPRQRQILDRVIAGSPSKIIAAELRLNQRTVENHRAAIMAKIGARSLPELIRKVVSAGNQQG</sequence>
<dbReference type="Pfam" id="PF00512">
    <property type="entry name" value="HisKA"/>
    <property type="match status" value="1"/>
</dbReference>
<feature type="domain" description="Response regulatory" evidence="12">
    <location>
        <begin position="571"/>
        <end position="686"/>
    </location>
</feature>
<dbReference type="RefSeq" id="WP_168049888.1">
    <property type="nucleotide sequence ID" value="NZ_JAATJR010000003.1"/>
</dbReference>
<organism evidence="14 15">
    <name type="scientific">Falsiroseomonas frigidaquae</name>
    <dbReference type="NCBI Taxonomy" id="487318"/>
    <lineage>
        <taxon>Bacteria</taxon>
        <taxon>Pseudomonadati</taxon>
        <taxon>Pseudomonadota</taxon>
        <taxon>Alphaproteobacteria</taxon>
        <taxon>Acetobacterales</taxon>
        <taxon>Roseomonadaceae</taxon>
        <taxon>Falsiroseomonas</taxon>
    </lineage>
</organism>
<feature type="compositionally biased region" description="Low complexity" evidence="9">
    <location>
        <begin position="718"/>
        <end position="734"/>
    </location>
</feature>
<dbReference type="InterPro" id="IPR001789">
    <property type="entry name" value="Sig_transdc_resp-reg_receiver"/>
</dbReference>
<evidence type="ECO:0000256" key="3">
    <source>
        <dbReference type="ARBA" id="ARBA00022500"/>
    </source>
</evidence>
<dbReference type="InterPro" id="IPR036097">
    <property type="entry name" value="HisK_dim/P_sf"/>
</dbReference>
<protein>
    <recommendedName>
        <fullName evidence="2">histidine kinase</fullName>
        <ecNumber evidence="2">2.7.13.3</ecNumber>
    </recommendedName>
</protein>
<feature type="domain" description="Histidine kinase" evidence="11">
    <location>
        <begin position="340"/>
        <end position="553"/>
    </location>
</feature>
<evidence type="ECO:0000259" key="12">
    <source>
        <dbReference type="PROSITE" id="PS50110"/>
    </source>
</evidence>
<evidence type="ECO:0000313" key="15">
    <source>
        <dbReference type="Proteomes" id="UP000765160"/>
    </source>
</evidence>
<evidence type="ECO:0000259" key="11">
    <source>
        <dbReference type="PROSITE" id="PS50109"/>
    </source>
</evidence>
<dbReference type="PRINTS" id="PR00038">
    <property type="entry name" value="HTHLUXR"/>
</dbReference>
<evidence type="ECO:0000313" key="14">
    <source>
        <dbReference type="EMBL" id="NKE45448.1"/>
    </source>
</evidence>
<dbReference type="InterPro" id="IPR004358">
    <property type="entry name" value="Sig_transdc_His_kin-like_C"/>
</dbReference>
<dbReference type="Proteomes" id="UP000765160">
    <property type="component" value="Unassembled WGS sequence"/>
</dbReference>
<dbReference type="Gene3D" id="3.40.50.2300">
    <property type="match status" value="2"/>
</dbReference>
<dbReference type="SMART" id="SM00387">
    <property type="entry name" value="HATPase_c"/>
    <property type="match status" value="1"/>
</dbReference>
<dbReference type="SUPFAM" id="SSF52172">
    <property type="entry name" value="CheY-like"/>
    <property type="match status" value="2"/>
</dbReference>
<dbReference type="InterPro" id="IPR003661">
    <property type="entry name" value="HisK_dim/P_dom"/>
</dbReference>
<dbReference type="PANTHER" id="PTHR43047:SF9">
    <property type="entry name" value="HISTIDINE KINASE"/>
    <property type="match status" value="1"/>
</dbReference>
<dbReference type="PROSITE" id="PS50122">
    <property type="entry name" value="CHEB"/>
    <property type="match status" value="1"/>
</dbReference>
<dbReference type="EC" id="2.7.13.3" evidence="2"/>
<dbReference type="SMART" id="SM00448">
    <property type="entry name" value="REC"/>
    <property type="match status" value="2"/>
</dbReference>
<evidence type="ECO:0000259" key="10">
    <source>
        <dbReference type="PROSITE" id="PS50043"/>
    </source>
</evidence>
<evidence type="ECO:0000256" key="1">
    <source>
        <dbReference type="ARBA" id="ARBA00000085"/>
    </source>
</evidence>
<feature type="modified residue" description="4-aspartylphosphate" evidence="8">
    <location>
        <position position="620"/>
    </location>
</feature>
<feature type="region of interest" description="Disordered" evidence="9">
    <location>
        <begin position="163"/>
        <end position="183"/>
    </location>
</feature>
<dbReference type="InterPro" id="IPR035909">
    <property type="entry name" value="CheB_C"/>
</dbReference>
<dbReference type="InterPro" id="IPR036890">
    <property type="entry name" value="HATPase_C_sf"/>
</dbReference>
<evidence type="ECO:0000259" key="13">
    <source>
        <dbReference type="PROSITE" id="PS50122"/>
    </source>
</evidence>